<dbReference type="GeneID" id="71763857"/>
<evidence type="ECO:0000256" key="3">
    <source>
        <dbReference type="ARBA" id="ARBA00022538"/>
    </source>
</evidence>
<dbReference type="Proteomes" id="UP000830542">
    <property type="component" value="Plasmid unnamed4"/>
</dbReference>
<dbReference type="RefSeq" id="WP_244707073.1">
    <property type="nucleotide sequence ID" value="NZ_BAAADN010000078.1"/>
</dbReference>
<reference evidence="9" key="3">
    <citation type="submission" date="2023-12" db="EMBL/GenBank/DDBJ databases">
        <authorList>
            <person name="Sun Q."/>
            <person name="Inoue M."/>
        </authorList>
    </citation>
    <scope>NUCLEOTIDE SEQUENCE</scope>
    <source>
        <strain evidence="9">JCM 12289</strain>
    </source>
</reference>
<accession>A0AAV3SLR1</accession>
<dbReference type="PROSITE" id="PS51202">
    <property type="entry name" value="RCK_C"/>
    <property type="match status" value="1"/>
</dbReference>
<dbReference type="PROSITE" id="PS51201">
    <property type="entry name" value="RCK_N"/>
    <property type="match status" value="1"/>
</dbReference>
<dbReference type="InterPro" id="IPR036721">
    <property type="entry name" value="RCK_C_sf"/>
</dbReference>
<organism evidence="9 12">
    <name type="scientific">Halococcus dombrowskii</name>
    <dbReference type="NCBI Taxonomy" id="179637"/>
    <lineage>
        <taxon>Archaea</taxon>
        <taxon>Methanobacteriati</taxon>
        <taxon>Methanobacteriota</taxon>
        <taxon>Stenosarchaea group</taxon>
        <taxon>Halobacteria</taxon>
        <taxon>Halobacteriales</taxon>
        <taxon>Halococcaceae</taxon>
        <taxon>Halococcus</taxon>
    </lineage>
</organism>
<evidence type="ECO:0000256" key="4">
    <source>
        <dbReference type="ARBA" id="ARBA00022958"/>
    </source>
</evidence>
<dbReference type="Gene3D" id="3.40.50.720">
    <property type="entry name" value="NAD(P)-binding Rossmann-like Domain"/>
    <property type="match status" value="1"/>
</dbReference>
<dbReference type="SUPFAM" id="SSF116726">
    <property type="entry name" value="TrkA C-terminal domain-like"/>
    <property type="match status" value="1"/>
</dbReference>
<protein>
    <submittedName>
        <fullName evidence="10">TrkA family potassium uptake protein</fullName>
    </submittedName>
</protein>
<evidence type="ECO:0000256" key="6">
    <source>
        <dbReference type="ARBA" id="ARBA00023065"/>
    </source>
</evidence>
<feature type="domain" description="RCK N-terminal" evidence="7">
    <location>
        <begin position="1"/>
        <end position="116"/>
    </location>
</feature>
<keyword evidence="11" id="KW-1185">Reference proteome</keyword>
<name>A0AAV3SLR1_HALDO</name>
<dbReference type="GO" id="GO:0015079">
    <property type="term" value="F:potassium ion transmembrane transporter activity"/>
    <property type="evidence" value="ECO:0007669"/>
    <property type="project" value="InterPro"/>
</dbReference>
<dbReference type="Gene3D" id="3.30.70.1450">
    <property type="entry name" value="Regulator of K+ conductance, C-terminal domain"/>
    <property type="match status" value="1"/>
</dbReference>
<evidence type="ECO:0000313" key="12">
    <source>
        <dbReference type="Proteomes" id="UP001500962"/>
    </source>
</evidence>
<dbReference type="InterPro" id="IPR050721">
    <property type="entry name" value="Trk_Ktr_HKT_K-transport"/>
</dbReference>
<evidence type="ECO:0000313" key="9">
    <source>
        <dbReference type="EMBL" id="GAA0475063.1"/>
    </source>
</evidence>
<keyword evidence="10" id="KW-0614">Plasmid</keyword>
<evidence type="ECO:0000256" key="2">
    <source>
        <dbReference type="ARBA" id="ARBA00022448"/>
    </source>
</evidence>
<reference evidence="10" key="2">
    <citation type="submission" date="2022-04" db="EMBL/GenBank/DDBJ databases">
        <title>Sequencing and genomic assembly of Halococcus dombrowskii.</title>
        <authorList>
            <person name="Lim S.W."/>
            <person name="MacLea K.S."/>
        </authorList>
    </citation>
    <scope>NUCLEOTIDE SEQUENCE</scope>
    <source>
        <strain evidence="10">H4</strain>
        <plasmid evidence="10">unnamed4</plasmid>
    </source>
</reference>
<comment type="function">
    <text evidence="1">Part of a potassium transport system.</text>
</comment>
<dbReference type="InterPro" id="IPR003148">
    <property type="entry name" value="RCK_N"/>
</dbReference>
<dbReference type="InterPro" id="IPR036291">
    <property type="entry name" value="NAD(P)-bd_dom_sf"/>
</dbReference>
<dbReference type="AlphaFoldDB" id="A0AAV3SLR1"/>
<keyword evidence="2" id="KW-0813">Transport</keyword>
<keyword evidence="4" id="KW-0630">Potassium</keyword>
<feature type="domain" description="RCK C-terminal" evidence="8">
    <location>
        <begin position="134"/>
        <end position="216"/>
    </location>
</feature>
<evidence type="ECO:0000313" key="10">
    <source>
        <dbReference type="EMBL" id="UOO97439.1"/>
    </source>
</evidence>
<evidence type="ECO:0000256" key="1">
    <source>
        <dbReference type="ARBA" id="ARBA00003660"/>
    </source>
</evidence>
<dbReference type="Pfam" id="PF02254">
    <property type="entry name" value="TrkA_N"/>
    <property type="match status" value="1"/>
</dbReference>
<sequence>MHVIIVGGGKVGRMLATRLEDRGENVVIIEHDRSVIEDSLEGFSVFLDDGTDADVLRNAGADHAKIVVAVTGDDDTNLLVSQLATTRFGVKQVITRMNDPENEAVFEDIGALAISETSSVTRAIENMIERPALLNWMTEFSRTGDIQEFEVTAEEIVGQTIGDIGNVLPDGCLIALVGRDGDNHVPKNDFMLEYGDHVTVIGKEGAVREALSTCRDSNTALENNLSDIKADRYRGSQSNS</sequence>
<evidence type="ECO:0000259" key="8">
    <source>
        <dbReference type="PROSITE" id="PS51202"/>
    </source>
</evidence>
<dbReference type="EMBL" id="BAAADN010000078">
    <property type="protein sequence ID" value="GAA0475063.1"/>
    <property type="molecule type" value="Genomic_DNA"/>
</dbReference>
<geneLocation type="plasmid" evidence="10 11">
    <name>unnamed4</name>
</geneLocation>
<keyword evidence="3" id="KW-0633">Potassium transport</keyword>
<evidence type="ECO:0000259" key="7">
    <source>
        <dbReference type="PROSITE" id="PS51201"/>
    </source>
</evidence>
<dbReference type="PANTHER" id="PTHR43833">
    <property type="entry name" value="POTASSIUM CHANNEL PROTEIN 2-RELATED-RELATED"/>
    <property type="match status" value="1"/>
</dbReference>
<dbReference type="Proteomes" id="UP001500962">
    <property type="component" value="Unassembled WGS sequence"/>
</dbReference>
<dbReference type="PRINTS" id="PR00335">
    <property type="entry name" value="KUPTAKETRKA"/>
</dbReference>
<evidence type="ECO:0000313" key="11">
    <source>
        <dbReference type="Proteomes" id="UP000830542"/>
    </source>
</evidence>
<dbReference type="EMBL" id="CP095009">
    <property type="protein sequence ID" value="UOO97439.1"/>
    <property type="molecule type" value="Genomic_DNA"/>
</dbReference>
<dbReference type="KEGG" id="hdo:MUK72_18375"/>
<keyword evidence="5" id="KW-0520">NAD</keyword>
<dbReference type="PANTHER" id="PTHR43833:SF5">
    <property type="entry name" value="TRK SYSTEM POTASSIUM UPTAKE PROTEIN TRKA"/>
    <property type="match status" value="1"/>
</dbReference>
<dbReference type="InterPro" id="IPR006036">
    <property type="entry name" value="K_uptake_TrkA"/>
</dbReference>
<dbReference type="Pfam" id="PF02080">
    <property type="entry name" value="TrkA_C"/>
    <property type="match status" value="1"/>
</dbReference>
<evidence type="ECO:0000256" key="5">
    <source>
        <dbReference type="ARBA" id="ARBA00023027"/>
    </source>
</evidence>
<keyword evidence="6" id="KW-0406">Ion transport</keyword>
<dbReference type="GO" id="GO:0005886">
    <property type="term" value="C:plasma membrane"/>
    <property type="evidence" value="ECO:0007669"/>
    <property type="project" value="InterPro"/>
</dbReference>
<gene>
    <name evidence="9" type="ORF">GCM10008985_34440</name>
    <name evidence="10" type="ORF">MUK72_18375</name>
</gene>
<reference evidence="9" key="1">
    <citation type="journal article" date="2014" name="Int. J. Syst. Evol. Microbiol.">
        <title>Complete genome sequence of Corynebacterium casei LMG S-19264T (=DSM 44701T), isolated from a smear-ripened cheese.</title>
        <authorList>
            <consortium name="US DOE Joint Genome Institute (JGI-PGF)"/>
            <person name="Walter F."/>
            <person name="Albersmeier A."/>
            <person name="Kalinowski J."/>
            <person name="Ruckert C."/>
        </authorList>
    </citation>
    <scope>NUCLEOTIDE SEQUENCE</scope>
    <source>
        <strain evidence="9">JCM 12289</strain>
    </source>
</reference>
<proteinExistence type="predicted"/>
<dbReference type="SUPFAM" id="SSF51735">
    <property type="entry name" value="NAD(P)-binding Rossmann-fold domains"/>
    <property type="match status" value="1"/>
</dbReference>
<dbReference type="InterPro" id="IPR006037">
    <property type="entry name" value="RCK_C"/>
</dbReference>